<organism evidence="2 3">
    <name type="scientific">Shewanella surugensis</name>
    <dbReference type="NCBI Taxonomy" id="212020"/>
    <lineage>
        <taxon>Bacteria</taxon>
        <taxon>Pseudomonadati</taxon>
        <taxon>Pseudomonadota</taxon>
        <taxon>Gammaproteobacteria</taxon>
        <taxon>Alteromonadales</taxon>
        <taxon>Shewanellaceae</taxon>
        <taxon>Shewanella</taxon>
    </lineage>
</organism>
<dbReference type="RefSeq" id="WP_248941333.1">
    <property type="nucleotide sequence ID" value="NZ_JAKIKS010000069.1"/>
</dbReference>
<proteinExistence type="predicted"/>
<feature type="signal peptide" evidence="1">
    <location>
        <begin position="1"/>
        <end position="23"/>
    </location>
</feature>
<protein>
    <submittedName>
        <fullName evidence="2">Uncharacterized protein</fullName>
    </submittedName>
</protein>
<comment type="caution">
    <text evidence="2">The sequence shown here is derived from an EMBL/GenBank/DDBJ whole genome shotgun (WGS) entry which is preliminary data.</text>
</comment>
<gene>
    <name evidence="2" type="ORF">L2764_16360</name>
</gene>
<evidence type="ECO:0000313" key="2">
    <source>
        <dbReference type="EMBL" id="MCL1126001.1"/>
    </source>
</evidence>
<keyword evidence="1" id="KW-0732">Signal</keyword>
<accession>A0ABT0LE67</accession>
<keyword evidence="3" id="KW-1185">Reference proteome</keyword>
<name>A0ABT0LE67_9GAMM</name>
<sequence length="261" mass="29373">MDSLFIRRAFLPVVASVFFQANASADTIDVPVFSQCDTELTQSNTRDSQVYNLYSDFYYEYNDPREYALVALEKLTSQFAASNSICQQYTQASLDDIHCEAQIGGTEICSLESDTGDFVIVKDYVDASNIILSKHNDDIWPAIHSENDNAPLYVPNPGSCYDGLLQGGMDSQAYLVDASSYRYFGDFRYVLARTTRDTVKEIANRNDYCYYQTTAESAANMQCSILSSGTQYCSLPNTNAGYFVFVTGEDHSMHLIFNRWD</sequence>
<dbReference type="Proteomes" id="UP001203423">
    <property type="component" value="Unassembled WGS sequence"/>
</dbReference>
<reference evidence="2 3" key="1">
    <citation type="submission" date="2022-01" db="EMBL/GenBank/DDBJ databases">
        <title>Whole genome-based taxonomy of the Shewanellaceae.</title>
        <authorList>
            <person name="Martin-Rodriguez A.J."/>
        </authorList>
    </citation>
    <scope>NUCLEOTIDE SEQUENCE [LARGE SCALE GENOMIC DNA]</scope>
    <source>
        <strain evidence="2 3">DSM 17177</strain>
    </source>
</reference>
<feature type="chain" id="PRO_5047174917" evidence="1">
    <location>
        <begin position="24"/>
        <end position="261"/>
    </location>
</feature>
<evidence type="ECO:0000256" key="1">
    <source>
        <dbReference type="SAM" id="SignalP"/>
    </source>
</evidence>
<evidence type="ECO:0000313" key="3">
    <source>
        <dbReference type="Proteomes" id="UP001203423"/>
    </source>
</evidence>
<dbReference type="EMBL" id="JAKIKS010000069">
    <property type="protein sequence ID" value="MCL1126001.1"/>
    <property type="molecule type" value="Genomic_DNA"/>
</dbReference>